<dbReference type="Proteomes" id="UP000035704">
    <property type="component" value="Chromosome"/>
</dbReference>
<dbReference type="KEGG" id="cace:CACET_c21910"/>
<name>A0A0D8I9R1_9CLOT</name>
<dbReference type="GO" id="GO:0016829">
    <property type="term" value="F:lyase activity"/>
    <property type="evidence" value="ECO:0007669"/>
    <property type="project" value="UniProtKB-KW"/>
</dbReference>
<evidence type="ECO:0000313" key="2">
    <source>
        <dbReference type="Proteomes" id="UP000035704"/>
    </source>
</evidence>
<dbReference type="AlphaFoldDB" id="A0A0D8I9R1"/>
<dbReference type="EC" id="4.99.1.1" evidence="1"/>
<dbReference type="PATRIC" id="fig|84022.5.peg.518"/>
<accession>A0A0D8I9R1</accession>
<keyword evidence="2" id="KW-1185">Reference proteome</keyword>
<organism evidence="1 2">
    <name type="scientific">Clostridium aceticum</name>
    <dbReference type="NCBI Taxonomy" id="84022"/>
    <lineage>
        <taxon>Bacteria</taxon>
        <taxon>Bacillati</taxon>
        <taxon>Bacillota</taxon>
        <taxon>Clostridia</taxon>
        <taxon>Eubacteriales</taxon>
        <taxon>Clostridiaceae</taxon>
        <taxon>Clostridium</taxon>
    </lineage>
</organism>
<dbReference type="OrthoDB" id="1949854at2"/>
<dbReference type="EMBL" id="CP009687">
    <property type="protein sequence ID" value="AKL95637.1"/>
    <property type="molecule type" value="Genomic_DNA"/>
</dbReference>
<reference evidence="1 2" key="1">
    <citation type="submission" date="2014-10" db="EMBL/GenBank/DDBJ databases">
        <title>Genome sequence of Clostridium aceticum DSM 1496.</title>
        <authorList>
            <person name="Poehlein A."/>
            <person name="Schiel-Bengelsdorf B."/>
            <person name="Gottschalk G."/>
            <person name="Duerre P."/>
            <person name="Daniel R."/>
        </authorList>
    </citation>
    <scope>NUCLEOTIDE SEQUENCE [LARGE SCALE GENOMIC DNA]</scope>
    <source>
        <strain evidence="1 2">DSM 1496</strain>
    </source>
</reference>
<dbReference type="RefSeq" id="WP_044825053.1">
    <property type="nucleotide sequence ID" value="NZ_CP009687.1"/>
</dbReference>
<dbReference type="SUPFAM" id="SSF53800">
    <property type="entry name" value="Chelatase"/>
    <property type="match status" value="1"/>
</dbReference>
<evidence type="ECO:0000313" key="1">
    <source>
        <dbReference type="EMBL" id="AKL95637.1"/>
    </source>
</evidence>
<sequence length="382" mass="44135">MNILIKSFLLTFIFTFALITKGMVERILLSICFVSLGIYFIKNKNNVYKDKTNCKSLLKGIIFSYLIVIILLLYFQYSPKEGYIVTNYVSNTKTAVILVFQGEPTTYNIPLATKNFMQKHSWWKTPILPFALFKEKLSYEKVDVAASVHYNNERLIYQLKEELGGDYNVYAGYSANTPYLIESINQALEEGNQYIIISPVLLTECKDFTAITNQVKQLNLQQYRVEPQMIEALWNSEAIAKSFVKQINDFTTNVHRQNTGIVLIGSEMEESLPHIKQDVLFRERVKDYLIKEGYNNNKIELTFLHKKSIVDAIEGLMVYGVGEIILLSTTTEAYQMHNYLTVEKVLEGLEPPYGVKIHRVNPWKFNDAIVKELSRRILLKNL</sequence>
<gene>
    <name evidence="1" type="ORF">CACET_c21910</name>
</gene>
<dbReference type="STRING" id="84022.CACET_c21910"/>
<dbReference type="Gene3D" id="3.40.50.1400">
    <property type="match status" value="1"/>
</dbReference>
<proteinExistence type="predicted"/>
<keyword evidence="1" id="KW-0456">Lyase</keyword>
<protein>
    <submittedName>
        <fullName evidence="1">Protoheme ferro-lyase</fullName>
        <ecNumber evidence="1">4.99.1.1</ecNumber>
    </submittedName>
</protein>